<protein>
    <submittedName>
        <fullName evidence="3">DUF952 domain-containing protein</fullName>
    </submittedName>
</protein>
<gene>
    <name evidence="3" type="ORF">EPD65_00660</name>
</gene>
<dbReference type="Proteomes" id="UP000295453">
    <property type="component" value="Unassembled WGS sequence"/>
</dbReference>
<feature type="transmembrane region" description="Helical" evidence="2">
    <location>
        <begin position="179"/>
        <end position="199"/>
    </location>
</feature>
<keyword evidence="4" id="KW-1185">Reference proteome</keyword>
<dbReference type="OrthoDB" id="5638018at2"/>
<feature type="transmembrane region" description="Helical" evidence="2">
    <location>
        <begin position="205"/>
        <end position="224"/>
    </location>
</feature>
<dbReference type="EMBL" id="SJZJ01000001">
    <property type="protein sequence ID" value="TCJ31119.1"/>
    <property type="molecule type" value="Genomic_DNA"/>
</dbReference>
<keyword evidence="2" id="KW-0472">Membrane</keyword>
<keyword evidence="2" id="KW-0812">Transmembrane</keyword>
<dbReference type="Pfam" id="PF06108">
    <property type="entry name" value="DUF952"/>
    <property type="match status" value="1"/>
</dbReference>
<accession>A0A4R1CIP8</accession>
<comment type="caution">
    <text evidence="3">The sequence shown here is derived from an EMBL/GenBank/DDBJ whole genome shotgun (WGS) entry which is preliminary data.</text>
</comment>
<dbReference type="SUPFAM" id="SSF56399">
    <property type="entry name" value="ADP-ribosylation"/>
    <property type="match status" value="1"/>
</dbReference>
<sequence length="230" mass="25238">MTVSQADESSGADPRAEGQLPQQQGPTRRGLRRVAAACCGNWPLRPGRGADERISAVLIFHIAERSRWEAAKQAGAYAWSTLDKTLDDEGFLHASREDQWEAVRERYYADVRQPLVLLVIDTDKLTSPWREDPVGDDSYPHIYGPLNPAAVVEARPLTSTAEPSASFFRLFLGEAAYRMGWALLSMVAAVVVHAVVRSQTGDGQAFVAALATLFAGAVLATVLYRPIMRR</sequence>
<dbReference type="InterPro" id="IPR009297">
    <property type="entry name" value="DUF952"/>
</dbReference>
<dbReference type="AlphaFoldDB" id="A0A4R1CIP8"/>
<dbReference type="PANTHER" id="PTHR34129">
    <property type="entry name" value="BLR1139 PROTEIN"/>
    <property type="match status" value="1"/>
</dbReference>
<dbReference type="Gene3D" id="3.20.170.20">
    <property type="entry name" value="Protein of unknown function DUF952"/>
    <property type="match status" value="1"/>
</dbReference>
<name>A0A4R1CIP8_9ACTN</name>
<evidence type="ECO:0000313" key="3">
    <source>
        <dbReference type="EMBL" id="TCJ31119.1"/>
    </source>
</evidence>
<evidence type="ECO:0000256" key="1">
    <source>
        <dbReference type="SAM" id="MobiDB-lite"/>
    </source>
</evidence>
<keyword evidence="2" id="KW-1133">Transmembrane helix</keyword>
<evidence type="ECO:0000256" key="2">
    <source>
        <dbReference type="SAM" id="Phobius"/>
    </source>
</evidence>
<evidence type="ECO:0000313" key="4">
    <source>
        <dbReference type="Proteomes" id="UP000295453"/>
    </source>
</evidence>
<organism evidence="3 4">
    <name type="scientific">Nocardioides jejuensis</name>
    <dbReference type="NCBI Taxonomy" id="2502782"/>
    <lineage>
        <taxon>Bacteria</taxon>
        <taxon>Bacillati</taxon>
        <taxon>Actinomycetota</taxon>
        <taxon>Actinomycetes</taxon>
        <taxon>Propionibacteriales</taxon>
        <taxon>Nocardioidaceae</taxon>
        <taxon>Nocardioides</taxon>
    </lineage>
</organism>
<reference evidence="3 4" key="1">
    <citation type="submission" date="2019-03" db="EMBL/GenBank/DDBJ databases">
        <authorList>
            <person name="Kim M.K.M."/>
        </authorList>
    </citation>
    <scope>NUCLEOTIDE SEQUENCE [LARGE SCALE GENOMIC DNA]</scope>
    <source>
        <strain evidence="3 4">18JY15-6</strain>
    </source>
</reference>
<feature type="region of interest" description="Disordered" evidence="1">
    <location>
        <begin position="1"/>
        <end position="30"/>
    </location>
</feature>
<proteinExistence type="predicted"/>
<dbReference type="PANTHER" id="PTHR34129:SF1">
    <property type="entry name" value="DUF952 DOMAIN-CONTAINING PROTEIN"/>
    <property type="match status" value="1"/>
</dbReference>